<evidence type="ECO:0000313" key="3">
    <source>
        <dbReference type="Proteomes" id="UP001283361"/>
    </source>
</evidence>
<feature type="signal peptide" evidence="1">
    <location>
        <begin position="1"/>
        <end position="20"/>
    </location>
</feature>
<organism evidence="2 3">
    <name type="scientific">Elysia crispata</name>
    <name type="common">lettuce slug</name>
    <dbReference type="NCBI Taxonomy" id="231223"/>
    <lineage>
        <taxon>Eukaryota</taxon>
        <taxon>Metazoa</taxon>
        <taxon>Spiralia</taxon>
        <taxon>Lophotrochozoa</taxon>
        <taxon>Mollusca</taxon>
        <taxon>Gastropoda</taxon>
        <taxon>Heterobranchia</taxon>
        <taxon>Euthyneura</taxon>
        <taxon>Panpulmonata</taxon>
        <taxon>Sacoglossa</taxon>
        <taxon>Placobranchoidea</taxon>
        <taxon>Plakobranchidae</taxon>
        <taxon>Elysia</taxon>
    </lineage>
</organism>
<evidence type="ECO:0000313" key="2">
    <source>
        <dbReference type="EMBL" id="KAK3734598.1"/>
    </source>
</evidence>
<proteinExistence type="predicted"/>
<keyword evidence="3" id="KW-1185">Reference proteome</keyword>
<evidence type="ECO:0000256" key="1">
    <source>
        <dbReference type="SAM" id="SignalP"/>
    </source>
</evidence>
<dbReference type="EMBL" id="JAWDGP010006844">
    <property type="protein sequence ID" value="KAK3734598.1"/>
    <property type="molecule type" value="Genomic_DNA"/>
</dbReference>
<feature type="chain" id="PRO_5041987316" evidence="1">
    <location>
        <begin position="21"/>
        <end position="249"/>
    </location>
</feature>
<reference evidence="2" key="1">
    <citation type="journal article" date="2023" name="G3 (Bethesda)">
        <title>A reference genome for the long-term kleptoplast-retaining sea slug Elysia crispata morphotype clarki.</title>
        <authorList>
            <person name="Eastman K.E."/>
            <person name="Pendleton A.L."/>
            <person name="Shaikh M.A."/>
            <person name="Suttiyut T."/>
            <person name="Ogas R."/>
            <person name="Tomko P."/>
            <person name="Gavelis G."/>
            <person name="Widhalm J.R."/>
            <person name="Wisecaver J.H."/>
        </authorList>
    </citation>
    <scope>NUCLEOTIDE SEQUENCE</scope>
    <source>
        <strain evidence="2">ECLA1</strain>
    </source>
</reference>
<dbReference type="AlphaFoldDB" id="A0AAE0Y6E3"/>
<sequence length="249" mass="27819">MSSASRLLSILVCLPLSCVAREAPGLLWPQCALVTWARVDNWGPGTPSSVPHSLSAVSPLPVRMRRKVSSYQVAAFNFLKLIPKLLVLHFSQTLCFSEFKLEKSEEIIATKSKNIKSEIKISGDLIPNLEHGLSALLPWRASRKPDRALCSSCNLNLLHNETKPYVRLEFSSILRHEPRKNAEQVWTSRTDSPIFFWPIVLSTGVEKRARKIKREGGIKSALLLSNHGVDTMEWSILSGQLNDLVPPFG</sequence>
<comment type="caution">
    <text evidence="2">The sequence shown here is derived from an EMBL/GenBank/DDBJ whole genome shotgun (WGS) entry which is preliminary data.</text>
</comment>
<accession>A0AAE0Y6E3</accession>
<gene>
    <name evidence="2" type="ORF">RRG08_003505</name>
</gene>
<dbReference type="Proteomes" id="UP001283361">
    <property type="component" value="Unassembled WGS sequence"/>
</dbReference>
<keyword evidence="1" id="KW-0732">Signal</keyword>
<name>A0AAE0Y6E3_9GAST</name>
<protein>
    <submittedName>
        <fullName evidence="2">Uncharacterized protein</fullName>
    </submittedName>
</protein>